<keyword evidence="7 15" id="KW-1133">Transmembrane helix</keyword>
<dbReference type="InterPro" id="IPR038377">
    <property type="entry name" value="Na/Glc_symporter_sf"/>
</dbReference>
<evidence type="ECO:0000256" key="4">
    <source>
        <dbReference type="ARBA" id="ARBA00022475"/>
    </source>
</evidence>
<feature type="compositionally biased region" description="Basic and acidic residues" evidence="14">
    <location>
        <begin position="668"/>
        <end position="677"/>
    </location>
</feature>
<dbReference type="Pfam" id="PF00474">
    <property type="entry name" value="SSF"/>
    <property type="match status" value="1"/>
</dbReference>
<evidence type="ECO:0000256" key="1">
    <source>
        <dbReference type="ARBA" id="ARBA00004651"/>
    </source>
</evidence>
<feature type="region of interest" description="Disordered" evidence="14">
    <location>
        <begin position="657"/>
        <end position="677"/>
    </location>
</feature>
<feature type="transmembrane region" description="Helical" evidence="15">
    <location>
        <begin position="344"/>
        <end position="363"/>
    </location>
</feature>
<sequence>MHTIDWLFVITPLLIVFSIGAFTQKYMRSVADFMSGGRVAGRYLLAVSKGEMAAGAVVFAAVFEVIARAGFTWTWWQWINIPVGLLVATTGFVVYRYRETRAMTLAQFFEIRYSKRFRVFTGFLGFFAGLVNFGIIPVIGARFITAFVGLPPVLNIAGVDVGTHLLVMAVLLSITLFLTLAGGQITVMVTDCLEGMLSQILYLVIIGCLVWMFSWSEISDVLSNRPAGESLINPFDSMALEDFNLWYVLMAAFTSVYGTMAWQNQSAYNSAGLTPHENRMGNILGRWREYGKQALVYLLAMCAMTYLLHPDFAEQAKVVMQELSLIPDTRAQEQMRIPMAVSHMLPIGVKGAFCAVLIMGIFGGDSTHLHSWGSLFVQDVLVPLRKRPFGPRQHIRVLRRSITGVAIFAFIFGALFPQTEFIVMWWSVTMAIYIGGAGAVIIGGLYWKKGTTAAAWTALLAGSGLSVGGIIARTVLKDDFPLNGMQVSFFSCLIAIGLYVLVSLLTCKENFNMDRMLHRGKYAKLTRAVGDPRAPEPNRRRGWLARILGIDENFSRGDKIIAGGLVGWGMFWFSVFIVGTTWNLLAPWPVEVWKQFWHVVGIGIPVFMSLATAIWFTWGGTRDIFALFGHLKSQVVNELDDGTVVGHQNLDEAAVTHETDGATQSETIHPENLPDRR</sequence>
<dbReference type="GO" id="GO:0005886">
    <property type="term" value="C:plasma membrane"/>
    <property type="evidence" value="ECO:0007669"/>
    <property type="project" value="UniProtKB-SubCell"/>
</dbReference>
<comment type="catalytic activity">
    <reaction evidence="12">
        <text>L-proline(in) + Na(+)(in) = L-proline(out) + Na(+)(out)</text>
        <dbReference type="Rhea" id="RHEA:28967"/>
        <dbReference type="ChEBI" id="CHEBI:29101"/>
        <dbReference type="ChEBI" id="CHEBI:60039"/>
    </reaction>
</comment>
<dbReference type="EMBL" id="JACHVB010000012">
    <property type="protein sequence ID" value="MBC2592934.1"/>
    <property type="molecule type" value="Genomic_DNA"/>
</dbReference>
<evidence type="ECO:0000256" key="13">
    <source>
        <dbReference type="RuleBase" id="RU362091"/>
    </source>
</evidence>
<feature type="transmembrane region" description="Helical" evidence="15">
    <location>
        <begin position="117"/>
        <end position="144"/>
    </location>
</feature>
<dbReference type="PROSITE" id="PS50283">
    <property type="entry name" value="NA_SOLUT_SYMP_3"/>
    <property type="match status" value="1"/>
</dbReference>
<feature type="transmembrane region" description="Helical" evidence="15">
    <location>
        <begin position="560"/>
        <end position="584"/>
    </location>
</feature>
<accession>A0A842HBI8</accession>
<dbReference type="InterPro" id="IPR050277">
    <property type="entry name" value="Sodium:Solute_Symporter"/>
</dbReference>
<evidence type="ECO:0000256" key="11">
    <source>
        <dbReference type="ARBA" id="ARBA00023201"/>
    </source>
</evidence>
<keyword evidence="4" id="KW-1003">Cell membrane</keyword>
<evidence type="ECO:0000256" key="5">
    <source>
        <dbReference type="ARBA" id="ARBA00022692"/>
    </source>
</evidence>
<reference evidence="16 17" key="1">
    <citation type="submission" date="2020-07" db="EMBL/GenBank/DDBJ databases">
        <authorList>
            <person name="Feng X."/>
        </authorList>
    </citation>
    <scope>NUCLEOTIDE SEQUENCE [LARGE SCALE GENOMIC DNA]</scope>
    <source>
        <strain evidence="16 17">JCM31066</strain>
    </source>
</reference>
<feature type="transmembrane region" description="Helical" evidence="15">
    <location>
        <begin position="422"/>
        <end position="447"/>
    </location>
</feature>
<evidence type="ECO:0000256" key="14">
    <source>
        <dbReference type="SAM" id="MobiDB-lite"/>
    </source>
</evidence>
<feature type="transmembrane region" description="Helical" evidence="15">
    <location>
        <begin position="75"/>
        <end position="97"/>
    </location>
</feature>
<comment type="subcellular location">
    <subcellularLocation>
        <location evidence="1">Cell membrane</location>
        <topology evidence="1">Multi-pass membrane protein</topology>
    </subcellularLocation>
</comment>
<feature type="transmembrane region" description="Helical" evidence="15">
    <location>
        <begin position="397"/>
        <end position="416"/>
    </location>
</feature>
<keyword evidence="17" id="KW-1185">Reference proteome</keyword>
<dbReference type="GO" id="GO:0015293">
    <property type="term" value="F:symporter activity"/>
    <property type="evidence" value="ECO:0007669"/>
    <property type="project" value="UniProtKB-KW"/>
</dbReference>
<evidence type="ECO:0000256" key="6">
    <source>
        <dbReference type="ARBA" id="ARBA00022847"/>
    </source>
</evidence>
<name>A0A842HBI8_9BACT</name>
<proteinExistence type="inferred from homology"/>
<feature type="transmembrane region" description="Helical" evidence="15">
    <location>
        <begin position="6"/>
        <end position="23"/>
    </location>
</feature>
<dbReference type="Proteomes" id="UP000546464">
    <property type="component" value="Unassembled WGS sequence"/>
</dbReference>
<evidence type="ECO:0000256" key="2">
    <source>
        <dbReference type="ARBA" id="ARBA00006434"/>
    </source>
</evidence>
<keyword evidence="11" id="KW-0739">Sodium transport</keyword>
<evidence type="ECO:0000256" key="8">
    <source>
        <dbReference type="ARBA" id="ARBA00023053"/>
    </source>
</evidence>
<evidence type="ECO:0000256" key="9">
    <source>
        <dbReference type="ARBA" id="ARBA00023065"/>
    </source>
</evidence>
<evidence type="ECO:0000256" key="7">
    <source>
        <dbReference type="ARBA" id="ARBA00022989"/>
    </source>
</evidence>
<keyword evidence="6" id="KW-0769">Symport</keyword>
<protein>
    <submittedName>
        <fullName evidence="16">Sodium:proline symporter</fullName>
    </submittedName>
</protein>
<evidence type="ECO:0000256" key="12">
    <source>
        <dbReference type="ARBA" id="ARBA00033708"/>
    </source>
</evidence>
<keyword evidence="8" id="KW-0915">Sodium</keyword>
<evidence type="ECO:0000313" key="17">
    <source>
        <dbReference type="Proteomes" id="UP000546464"/>
    </source>
</evidence>
<dbReference type="InterPro" id="IPR001734">
    <property type="entry name" value="Na/solute_symporter"/>
</dbReference>
<dbReference type="RefSeq" id="WP_185673943.1">
    <property type="nucleotide sequence ID" value="NZ_JACHVB010000012.1"/>
</dbReference>
<evidence type="ECO:0000256" key="15">
    <source>
        <dbReference type="SAM" id="Phobius"/>
    </source>
</evidence>
<keyword evidence="9" id="KW-0406">Ion transport</keyword>
<evidence type="ECO:0000256" key="3">
    <source>
        <dbReference type="ARBA" id="ARBA00022448"/>
    </source>
</evidence>
<dbReference type="AlphaFoldDB" id="A0A842HBI8"/>
<organism evidence="16 17">
    <name type="scientific">Ruficoccus amylovorans</name>
    <dbReference type="NCBI Taxonomy" id="1804625"/>
    <lineage>
        <taxon>Bacteria</taxon>
        <taxon>Pseudomonadati</taxon>
        <taxon>Verrucomicrobiota</taxon>
        <taxon>Opitutia</taxon>
        <taxon>Puniceicoccales</taxon>
        <taxon>Cerasicoccaceae</taxon>
        <taxon>Ruficoccus</taxon>
    </lineage>
</organism>
<feature type="transmembrane region" description="Helical" evidence="15">
    <location>
        <begin position="454"/>
        <end position="476"/>
    </location>
</feature>
<comment type="caution">
    <text evidence="16">The sequence shown here is derived from an EMBL/GenBank/DDBJ whole genome shotgun (WGS) entry which is preliminary data.</text>
</comment>
<evidence type="ECO:0000256" key="10">
    <source>
        <dbReference type="ARBA" id="ARBA00023136"/>
    </source>
</evidence>
<gene>
    <name evidence="16" type="ORF">H5P28_01545</name>
</gene>
<keyword evidence="3" id="KW-0813">Transport</keyword>
<feature type="transmembrane region" description="Helical" evidence="15">
    <location>
        <begin position="488"/>
        <end position="507"/>
    </location>
</feature>
<feature type="transmembrane region" description="Helical" evidence="15">
    <location>
        <begin position="43"/>
        <end position="63"/>
    </location>
</feature>
<dbReference type="Gene3D" id="1.20.1730.10">
    <property type="entry name" value="Sodium/glucose cotransporter"/>
    <property type="match status" value="1"/>
</dbReference>
<keyword evidence="5 15" id="KW-0812">Transmembrane</keyword>
<evidence type="ECO:0000313" key="16">
    <source>
        <dbReference type="EMBL" id="MBC2592934.1"/>
    </source>
</evidence>
<comment type="similarity">
    <text evidence="2 13">Belongs to the sodium:solute symporter (SSF) (TC 2.A.21) family.</text>
</comment>
<feature type="transmembrane region" description="Helical" evidence="15">
    <location>
        <begin position="200"/>
        <end position="216"/>
    </location>
</feature>
<dbReference type="GO" id="GO:0006814">
    <property type="term" value="P:sodium ion transport"/>
    <property type="evidence" value="ECO:0007669"/>
    <property type="project" value="UniProtKB-KW"/>
</dbReference>
<dbReference type="PANTHER" id="PTHR48086">
    <property type="entry name" value="SODIUM/PROLINE SYMPORTER-RELATED"/>
    <property type="match status" value="1"/>
</dbReference>
<dbReference type="PANTHER" id="PTHR48086:SF3">
    <property type="entry name" value="SODIUM_PROLINE SYMPORTER"/>
    <property type="match status" value="1"/>
</dbReference>
<feature type="transmembrane region" description="Helical" evidence="15">
    <location>
        <begin position="164"/>
        <end position="188"/>
    </location>
</feature>
<feature type="transmembrane region" description="Helical" evidence="15">
    <location>
        <begin position="245"/>
        <end position="262"/>
    </location>
</feature>
<keyword evidence="10 15" id="KW-0472">Membrane</keyword>
<feature type="transmembrane region" description="Helical" evidence="15">
    <location>
        <begin position="596"/>
        <end position="618"/>
    </location>
</feature>